<proteinExistence type="predicted"/>
<dbReference type="AlphaFoldDB" id="F9W8Y3"/>
<sequence length="141" mass="16357">MFAHKFLCLFDVVKIERWKGWCDTVLLPRHDGVGALWRVGGNEWNFVQGESGGETQRNSLRVLQQQQEEEGERMVYSLLRITCASYLHHMLAITFARSLLCFIRLTGASANLFRVLWSRCMHLFPKEVERKGEKGITSRRA</sequence>
<reference evidence="1 2" key="2">
    <citation type="journal article" date="2012" name="Proc. Natl. Acad. Sci. U.S.A.">
        <title>Antigenic diversity is generated by distinct evolutionary mechanisms in African trypanosome species.</title>
        <authorList>
            <person name="Jackson A.P."/>
            <person name="Berry A."/>
            <person name="Aslett M."/>
            <person name="Allison H.C."/>
            <person name="Burton P."/>
            <person name="Vavrova-Anderson J."/>
            <person name="Brown R."/>
            <person name="Browne H."/>
            <person name="Corton N."/>
            <person name="Hauser H."/>
            <person name="Gamble J."/>
            <person name="Gilderthorp R."/>
            <person name="Marcello L."/>
            <person name="McQuillan J."/>
            <person name="Otto T.D."/>
            <person name="Quail M.A."/>
            <person name="Sanders M.J."/>
            <person name="van Tonder A."/>
            <person name="Ginger M.L."/>
            <person name="Field M.C."/>
            <person name="Barry J.D."/>
            <person name="Hertz-Fowler C."/>
            <person name="Berriman M."/>
        </authorList>
    </citation>
    <scope>NUCLEOTIDE SEQUENCE [LARGE SCALE GENOMIC DNA]</scope>
    <source>
        <strain evidence="1 2">IL3000</strain>
    </source>
</reference>
<evidence type="ECO:0000313" key="2">
    <source>
        <dbReference type="Proteomes" id="UP000000702"/>
    </source>
</evidence>
<name>F9W8Y3_TRYCI</name>
<reference evidence="2" key="1">
    <citation type="submission" date="2011-07" db="EMBL/GenBank/DDBJ databases">
        <title>Divergent evolution of antigenic variation in African trypanosomes.</title>
        <authorList>
            <person name="Jackson A.P."/>
            <person name="Berry A."/>
            <person name="Allison H.C."/>
            <person name="Burton P."/>
            <person name="Anderson J."/>
            <person name="Aslett M."/>
            <person name="Brown R."/>
            <person name="Corton N."/>
            <person name="Harris D."/>
            <person name="Hauser H."/>
            <person name="Gamble J."/>
            <person name="Gilderthorp R."/>
            <person name="McQuillan J."/>
            <person name="Quail M.A."/>
            <person name="Sanders M."/>
            <person name="Van Tonder A."/>
            <person name="Ginger M.L."/>
            <person name="Donelson J.E."/>
            <person name="Field M.C."/>
            <person name="Barry J.D."/>
            <person name="Berriman M."/>
            <person name="Hertz-Fowler C."/>
        </authorList>
    </citation>
    <scope>NUCLEOTIDE SEQUENCE [LARGE SCALE GENOMIC DNA]</scope>
    <source>
        <strain evidence="2">IL3000</strain>
    </source>
</reference>
<accession>F9W8Y3</accession>
<dbReference type="Proteomes" id="UP000000702">
    <property type="component" value="Unassembled WGS sequence"/>
</dbReference>
<gene>
    <name evidence="1" type="ORF">TCIL3000_0_44050</name>
</gene>
<keyword evidence="2" id="KW-1185">Reference proteome</keyword>
<protein>
    <submittedName>
        <fullName evidence="1">Uncharacterized protein</fullName>
    </submittedName>
</protein>
<evidence type="ECO:0000313" key="1">
    <source>
        <dbReference type="EMBL" id="CCD13669.1"/>
    </source>
</evidence>
<dbReference type="EMBL" id="CAEQ01001239">
    <property type="protein sequence ID" value="CCD13669.1"/>
    <property type="molecule type" value="Genomic_DNA"/>
</dbReference>
<organism evidence="1 2">
    <name type="scientific">Trypanosoma congolense (strain IL3000)</name>
    <dbReference type="NCBI Taxonomy" id="1068625"/>
    <lineage>
        <taxon>Eukaryota</taxon>
        <taxon>Discoba</taxon>
        <taxon>Euglenozoa</taxon>
        <taxon>Kinetoplastea</taxon>
        <taxon>Metakinetoplastina</taxon>
        <taxon>Trypanosomatida</taxon>
        <taxon>Trypanosomatidae</taxon>
        <taxon>Trypanosoma</taxon>
        <taxon>Nannomonas</taxon>
    </lineage>
</organism>
<comment type="caution">
    <text evidence="1">The sequence shown here is derived from an EMBL/GenBank/DDBJ whole genome shotgun (WGS) entry which is preliminary data.</text>
</comment>